<protein>
    <recommendedName>
        <fullName evidence="2">DUF6542 domain-containing protein</fullName>
    </recommendedName>
</protein>
<name>A0A0D8BL91_9ACTN</name>
<dbReference type="PATRIC" id="fig|1502723.3.peg.2265"/>
<gene>
    <name evidence="3" type="ORF">FF36_00655</name>
</gene>
<keyword evidence="1" id="KW-0472">Membrane</keyword>
<evidence type="ECO:0000256" key="1">
    <source>
        <dbReference type="SAM" id="Phobius"/>
    </source>
</evidence>
<sequence>MHRPDAFEIPGRYLAFVSVPPHRQSAGPPGRSVRADRFDDPYVRGSRGRASAPPPTLFTGSRRGLTALGTGIIVLVVGGVGALIDSVAFGSLKYAFGTLFIGACVLVAVRVHTDDLIGVVIMPPLVYALITIGVGYLDPSTGDGSSGLRNKTIDIGSEMILHAPILLAAFLLVALIAVFRGRRAQIARRERQRALAAQSAAERRRRPGH</sequence>
<proteinExistence type="predicted"/>
<keyword evidence="1" id="KW-0812">Transmembrane</keyword>
<evidence type="ECO:0000313" key="4">
    <source>
        <dbReference type="Proteomes" id="UP000032545"/>
    </source>
</evidence>
<accession>A0A0D8BL91</accession>
<comment type="caution">
    <text evidence="3">The sequence shown here is derived from an EMBL/GenBank/DDBJ whole genome shotgun (WGS) entry which is preliminary data.</text>
</comment>
<feature type="transmembrane region" description="Helical" evidence="1">
    <location>
        <begin position="159"/>
        <end position="179"/>
    </location>
</feature>
<dbReference type="Proteomes" id="UP000032545">
    <property type="component" value="Unassembled WGS sequence"/>
</dbReference>
<organism evidence="3 4">
    <name type="scientific">Frankia torreyi</name>
    <dbReference type="NCBI Taxonomy" id="1856"/>
    <lineage>
        <taxon>Bacteria</taxon>
        <taxon>Bacillati</taxon>
        <taxon>Actinomycetota</taxon>
        <taxon>Actinomycetes</taxon>
        <taxon>Frankiales</taxon>
        <taxon>Frankiaceae</taxon>
        <taxon>Frankia</taxon>
    </lineage>
</organism>
<dbReference type="InterPro" id="IPR046672">
    <property type="entry name" value="DUF6542"/>
</dbReference>
<reference evidence="4" key="1">
    <citation type="submission" date="2015-02" db="EMBL/GenBank/DDBJ databases">
        <title>Draft Genome of Frankia sp. CpI1-S.</title>
        <authorList>
            <person name="Oshone R.T."/>
            <person name="Ngom M."/>
            <person name="Ghodhbane-Gtari F."/>
            <person name="Gtari M."/>
            <person name="Morris K."/>
            <person name="Thomas K."/>
            <person name="Sen A."/>
            <person name="Tisa L.S."/>
        </authorList>
    </citation>
    <scope>NUCLEOTIDE SEQUENCE [LARGE SCALE GENOMIC DNA]</scope>
    <source>
        <strain evidence="4">CpI1-S</strain>
    </source>
</reference>
<feature type="domain" description="DUF6542" evidence="2">
    <location>
        <begin position="64"/>
        <end position="181"/>
    </location>
</feature>
<evidence type="ECO:0000313" key="3">
    <source>
        <dbReference type="EMBL" id="KJE25043.1"/>
    </source>
</evidence>
<reference evidence="3 4" key="2">
    <citation type="journal article" date="2016" name="Genome Announc.">
        <title>Permanent Draft Genome Sequences for Two Variants of Frankia sp. Strain CpI1, the First Frankia Strain Isolated from Root Nodules of Comptonia peregrina.</title>
        <authorList>
            <person name="Oshone R."/>
            <person name="Hurst S.G.IV."/>
            <person name="Abebe-Akele F."/>
            <person name="Simpson S."/>
            <person name="Morris K."/>
            <person name="Thomas W.K."/>
            <person name="Tisa L.S."/>
        </authorList>
    </citation>
    <scope>NUCLEOTIDE SEQUENCE [LARGE SCALE GENOMIC DNA]</scope>
    <source>
        <strain evidence="4">CpI1-S</strain>
    </source>
</reference>
<feature type="transmembrane region" description="Helical" evidence="1">
    <location>
        <begin position="90"/>
        <end position="109"/>
    </location>
</feature>
<evidence type="ECO:0000259" key="2">
    <source>
        <dbReference type="Pfam" id="PF20177"/>
    </source>
</evidence>
<keyword evidence="1" id="KW-1133">Transmembrane helix</keyword>
<keyword evidence="4" id="KW-1185">Reference proteome</keyword>
<dbReference type="EMBL" id="JYFN01000003">
    <property type="protein sequence ID" value="KJE25043.1"/>
    <property type="molecule type" value="Genomic_DNA"/>
</dbReference>
<dbReference type="Pfam" id="PF20177">
    <property type="entry name" value="DUF6542"/>
    <property type="match status" value="1"/>
</dbReference>
<dbReference type="RefSeq" id="WP_173667228.1">
    <property type="nucleotide sequence ID" value="NZ_JYFN01000003.1"/>
</dbReference>
<feature type="transmembrane region" description="Helical" evidence="1">
    <location>
        <begin position="116"/>
        <end position="137"/>
    </location>
</feature>
<feature type="transmembrane region" description="Helical" evidence="1">
    <location>
        <begin position="65"/>
        <end position="84"/>
    </location>
</feature>
<dbReference type="AlphaFoldDB" id="A0A0D8BL91"/>